<keyword evidence="2" id="KW-1185">Reference proteome</keyword>
<keyword evidence="1" id="KW-0808">Transferase</keyword>
<comment type="caution">
    <text evidence="1">The sequence shown here is derived from an EMBL/GenBank/DDBJ whole genome shotgun (WGS) entry which is preliminary data.</text>
</comment>
<dbReference type="EC" id="2.4.1.144" evidence="1"/>
<protein>
    <submittedName>
        <fullName evidence="1">Beta-1,4-mannosyl-glycoprotein 4-beta-N-acetylglucosaminyltransferase</fullName>
        <ecNumber evidence="1">2.4.1.144</ecNumber>
    </submittedName>
</protein>
<evidence type="ECO:0000313" key="1">
    <source>
        <dbReference type="EMBL" id="KAL1554854.1"/>
    </source>
</evidence>
<name>A0ABD1HEI5_SALDI</name>
<dbReference type="PANTHER" id="PTHR12224:SF25">
    <property type="entry name" value="BETA-1,4-N-ACETYLGLUCOSAMINYLTRANSFERASE FAMILY PROTEIN"/>
    <property type="match status" value="1"/>
</dbReference>
<dbReference type="EMBL" id="JBEAFC010000006">
    <property type="protein sequence ID" value="KAL1554854.1"/>
    <property type="molecule type" value="Genomic_DNA"/>
</dbReference>
<dbReference type="Proteomes" id="UP001567538">
    <property type="component" value="Unassembled WGS sequence"/>
</dbReference>
<dbReference type="Pfam" id="PF04724">
    <property type="entry name" value="Glyco_transf_17"/>
    <property type="match status" value="2"/>
</dbReference>
<sequence>MTDHDWWNHELHTISYFFRPLWDVPPPPFEHLPHYYAENISMDNLCRVHGWSVLSEPRRVFDAIIFSNELDLLEIRWKELNPYVSKFVILEANTTFTGIPKPLFFAENRNRFAFAESKIVHGVFPGRVAEDGSHEDPFKLEEEQRISMNYLLRGLAGISYGDLLIISDADEIPSPHTVKMLQWCDEIPHVLHLEMRNYLYSFEFPVDYSSWRATAHVFGPWTQYKHSRQTDVLLSDSGWHCSFCFRYLSEFVFKMTAYSHAERVRSKDFLKHSRIQKLICKGNNLFDMLPEEYTFKNLIKKMGSIPRSASAVHVPSYLIEKADKFRWVKQFASAGTQRVSSRCFVDSEQRLEDHRMASSSRLTSKRASRNFRRMLLLILGSVSVVALIVNAEKISYLIRPLWDTPPLPFEHYLPHYYAENVSMDHLCRLHGWSLRSEPRRVFDAIIFSNEMDLLEIRWKELFPYVTKFVILESNATFTGIPKPLFFAENRNRFAFAEGKIAHGLFPGRLATHRSHEPFKVEAQQRLAMNHLLHLAGIAVGDLLIVGDTDEIPTPHTVKLLQWCEEIPPVLHLEMKNYVYSFEFQDDYTNWHPTAHVFSQWTQYRHSRQTDVLLADSGWHCSFCFRYMSEFVFKMQAYSHAERVRRKDFLDHSRIQKKICDGDDLFDMLPEEYTFKNLIKRLGSLPRSSSAVHVPAYVIQNADKFRFLLPGGCTRSPG</sequence>
<accession>A0ABD1HEI5</accession>
<evidence type="ECO:0000313" key="2">
    <source>
        <dbReference type="Proteomes" id="UP001567538"/>
    </source>
</evidence>
<dbReference type="InterPro" id="IPR006813">
    <property type="entry name" value="Glyco_trans_17"/>
</dbReference>
<gene>
    <name evidence="1" type="ORF">AAHA92_15364</name>
</gene>
<reference evidence="1 2" key="1">
    <citation type="submission" date="2024-06" db="EMBL/GenBank/DDBJ databases">
        <title>A chromosome level genome sequence of Diviner's sage (Salvia divinorum).</title>
        <authorList>
            <person name="Ford S.A."/>
            <person name="Ro D.-K."/>
            <person name="Ness R.W."/>
            <person name="Phillips M.A."/>
        </authorList>
    </citation>
    <scope>NUCLEOTIDE SEQUENCE [LARGE SCALE GENOMIC DNA]</scope>
    <source>
        <strain evidence="1">SAF-2024a</strain>
        <tissue evidence="1">Leaf</tissue>
    </source>
</reference>
<dbReference type="GO" id="GO:0003830">
    <property type="term" value="F:beta-1,4-mannosylglycoprotein 4-beta-N-acetylglucosaminyltransferase activity"/>
    <property type="evidence" value="ECO:0007669"/>
    <property type="project" value="UniProtKB-EC"/>
</dbReference>
<proteinExistence type="predicted"/>
<dbReference type="PANTHER" id="PTHR12224">
    <property type="entry name" value="BETA-1,4-MANNOSYL-GLYCOPROTEIN BETA-1,4-N-ACETYLGLUCOSAMINYL-TRANSFERASE"/>
    <property type="match status" value="1"/>
</dbReference>
<dbReference type="AlphaFoldDB" id="A0ABD1HEI5"/>
<organism evidence="1 2">
    <name type="scientific">Salvia divinorum</name>
    <name type="common">Maria pastora</name>
    <name type="synonym">Diviner's sage</name>
    <dbReference type="NCBI Taxonomy" id="28513"/>
    <lineage>
        <taxon>Eukaryota</taxon>
        <taxon>Viridiplantae</taxon>
        <taxon>Streptophyta</taxon>
        <taxon>Embryophyta</taxon>
        <taxon>Tracheophyta</taxon>
        <taxon>Spermatophyta</taxon>
        <taxon>Magnoliopsida</taxon>
        <taxon>eudicotyledons</taxon>
        <taxon>Gunneridae</taxon>
        <taxon>Pentapetalae</taxon>
        <taxon>asterids</taxon>
        <taxon>lamiids</taxon>
        <taxon>Lamiales</taxon>
        <taxon>Lamiaceae</taxon>
        <taxon>Nepetoideae</taxon>
        <taxon>Mentheae</taxon>
        <taxon>Salviinae</taxon>
        <taxon>Salvia</taxon>
        <taxon>Salvia subgen. Calosphace</taxon>
    </lineage>
</organism>
<keyword evidence="1" id="KW-0328">Glycosyltransferase</keyword>